<dbReference type="Proteomes" id="UP001597512">
    <property type="component" value="Unassembled WGS sequence"/>
</dbReference>
<keyword evidence="1" id="KW-0732">Signal</keyword>
<dbReference type="InterPro" id="IPR025667">
    <property type="entry name" value="SprB_repeat"/>
</dbReference>
<dbReference type="InterPro" id="IPR044023">
    <property type="entry name" value="Ig_7"/>
</dbReference>
<feature type="domain" description="Ig-like" evidence="2">
    <location>
        <begin position="147"/>
        <end position="214"/>
    </location>
</feature>
<evidence type="ECO:0000313" key="4">
    <source>
        <dbReference type="Proteomes" id="UP001597512"/>
    </source>
</evidence>
<protein>
    <submittedName>
        <fullName evidence="3">Gliding motility-associated C-terminal domain-containing protein</fullName>
    </submittedName>
</protein>
<dbReference type="NCBIfam" id="TIGR04131">
    <property type="entry name" value="Bac_Flav_CTERM"/>
    <property type="match status" value="1"/>
</dbReference>
<name>A0ABW6AHB3_9BACT</name>
<accession>A0ABW6AHB3</accession>
<dbReference type="EMBL" id="JBHUOM010000002">
    <property type="protein sequence ID" value="MFD2933379.1"/>
    <property type="molecule type" value="Genomic_DNA"/>
</dbReference>
<dbReference type="InterPro" id="IPR026341">
    <property type="entry name" value="T9SS_type_B"/>
</dbReference>
<dbReference type="Pfam" id="PF19081">
    <property type="entry name" value="Ig_7"/>
    <property type="match status" value="1"/>
</dbReference>
<gene>
    <name evidence="3" type="ORF">ACFS25_06265</name>
</gene>
<comment type="caution">
    <text evidence="3">The sequence shown here is derived from an EMBL/GenBank/DDBJ whole genome shotgun (WGS) entry which is preliminary data.</text>
</comment>
<evidence type="ECO:0000313" key="3">
    <source>
        <dbReference type="EMBL" id="MFD2933379.1"/>
    </source>
</evidence>
<sequence length="620" mass="65738">MVIRIFIGLLLLLSISSTTISKAQNVAGLWLGVTYPSKPTQDVFNYTMTLTQTGNALAGTAQTANPDVPFGGLAYISGQVNSSTVTFNESDKNGNTTVKDICFWRGTMTYNPVDESLIGTYESITNGTTCTDASGGKVELYRIVLKSGATYCAGKPINLVVTGKNVRWYSSAAKTSRLAIGNTYSPKITQTTTFYITQTLYKNESPAVPITIEVTSPTFKATSTNTGCDKANGSIEIAASDTTGWQYKLNGGAFQKSPLFTSLSPGSYTVVAKDAAGCQAEQPVTITTDAAPTISSLQSTPPMCATANGEVTVIAAGGKAPLTYSIDYGVSFQSSPIFGRLPGGAYTLRVRDANGCEVNKVISLPSFKPMEIISATTVPTTCGQSNGQITMTVAGGQNPVRYSLDNRQFQANTLFTGLQAGVYTLLAKDSTGCTISQSVSIAASSGPQAANIQTIASSCGEENGAIVIPTSAVATNVDFSIDGQSFQRSSNFSGLKAGTYTLTLKDDKNCVTTQSVSIPLDCADRIHLPTAFSPNQDMRNDALTVHFAFPSIKVVTFIVYDRWGAVLYNRANFAISSGEPLWDGQINGQSVPAGMYAYRLDCQFPDGTQLTYRQSVALLY</sequence>
<reference evidence="4" key="1">
    <citation type="journal article" date="2019" name="Int. J. Syst. Evol. Microbiol.">
        <title>The Global Catalogue of Microorganisms (GCM) 10K type strain sequencing project: providing services to taxonomists for standard genome sequencing and annotation.</title>
        <authorList>
            <consortium name="The Broad Institute Genomics Platform"/>
            <consortium name="The Broad Institute Genome Sequencing Center for Infectious Disease"/>
            <person name="Wu L."/>
            <person name="Ma J."/>
        </authorList>
    </citation>
    <scope>NUCLEOTIDE SEQUENCE [LARGE SCALE GENOMIC DNA]</scope>
    <source>
        <strain evidence="4">KCTC 52490</strain>
    </source>
</reference>
<dbReference type="RefSeq" id="WP_381497672.1">
    <property type="nucleotide sequence ID" value="NZ_JBHUOM010000002.1"/>
</dbReference>
<keyword evidence="4" id="KW-1185">Reference proteome</keyword>
<proteinExistence type="predicted"/>
<evidence type="ECO:0000259" key="2">
    <source>
        <dbReference type="Pfam" id="PF19081"/>
    </source>
</evidence>
<dbReference type="Pfam" id="PF13573">
    <property type="entry name" value="SprB"/>
    <property type="match status" value="2"/>
</dbReference>
<feature type="chain" id="PRO_5046794547" evidence="1">
    <location>
        <begin position="24"/>
        <end position="620"/>
    </location>
</feature>
<feature type="signal peptide" evidence="1">
    <location>
        <begin position="1"/>
        <end position="23"/>
    </location>
</feature>
<dbReference type="Pfam" id="PF13585">
    <property type="entry name" value="CHU_C"/>
    <property type="match status" value="1"/>
</dbReference>
<evidence type="ECO:0000256" key="1">
    <source>
        <dbReference type="SAM" id="SignalP"/>
    </source>
</evidence>
<organism evidence="3 4">
    <name type="scientific">Spirosoma flavum</name>
    <dbReference type="NCBI Taxonomy" id="2048557"/>
    <lineage>
        <taxon>Bacteria</taxon>
        <taxon>Pseudomonadati</taxon>
        <taxon>Bacteroidota</taxon>
        <taxon>Cytophagia</taxon>
        <taxon>Cytophagales</taxon>
        <taxon>Cytophagaceae</taxon>
        <taxon>Spirosoma</taxon>
    </lineage>
</organism>